<evidence type="ECO:0000256" key="4">
    <source>
        <dbReference type="ARBA" id="ARBA00022676"/>
    </source>
</evidence>
<dbReference type="HOGENOM" id="CLU_032075_3_0_1"/>
<keyword evidence="11" id="KW-0325">Glycoprotein</keyword>
<dbReference type="UniPathway" id="UPA00378"/>
<evidence type="ECO:0000259" key="14">
    <source>
        <dbReference type="Pfam" id="PF17039"/>
    </source>
</evidence>
<protein>
    <recommendedName>
        <fullName evidence="12">Fucosyltransferase</fullName>
        <ecNumber evidence="12">2.4.1.-</ecNumber>
    </recommendedName>
</protein>
<dbReference type="InterPro" id="IPR001503">
    <property type="entry name" value="Glyco_trans_10"/>
</dbReference>
<dbReference type="PANTHER" id="PTHR48438">
    <property type="entry name" value="ALPHA-(1,3)-FUCOSYLTRANSFERASE C-RELATED"/>
    <property type="match status" value="1"/>
</dbReference>
<dbReference type="eggNOG" id="KOG2619">
    <property type="taxonomic scope" value="Eukaryota"/>
</dbReference>
<name>T1K1L7_TETUR</name>
<keyword evidence="10 12" id="KW-0472">Membrane</keyword>
<dbReference type="OMA" id="KIHESSP"/>
<dbReference type="Pfam" id="PF17039">
    <property type="entry name" value="Glyco_tran_10_N"/>
    <property type="match status" value="1"/>
</dbReference>
<keyword evidence="16" id="KW-1185">Reference proteome</keyword>
<sequence>MNDFGSFSRAHSNNSRRIIVFFGVCLIFFIFYFTIDSLGTSPAYDYHPSRVSIPDVDYQAANGNQVQNGVDGSHIGQKKVDRPLTIQEAPKILIWTGLYQDPTWEHSVEKLLPCGCFVTRKRTYLNEAKIIIFHWRNLQVNDLPVKRSDQKWIWLHTESPHHTWRSNVMSSLQSKFDCWATYRQDSDFYIPYGVIEPRDSFNASMDSNLISTKLESKPKSIAWMVSNCKAPSGRDDYVKQLSNHIAVDIYGACGKLKCSFFSDFRSQGCWQKMANEYKFYLSFENSICTDYFTEKVVNIMSYNIIPIVFGGAQYSSVLPNHSFINALDYKSPKELASYLNYLSSNETAYNEYFDWKKSYHVKLMIPDRYDDIFCQIFTGLTGPEPKQCKGTNGENLVKWWFGGGHCKKWRPNIGLVKHEVY</sequence>
<keyword evidence="8 12" id="KW-1133">Transmembrane helix</keyword>
<dbReference type="Pfam" id="PF00852">
    <property type="entry name" value="Glyco_transf_10"/>
    <property type="match status" value="1"/>
</dbReference>
<feature type="domain" description="Fucosyltransferase C-terminal" evidence="13">
    <location>
        <begin position="215"/>
        <end position="380"/>
    </location>
</feature>
<evidence type="ECO:0000256" key="7">
    <source>
        <dbReference type="ARBA" id="ARBA00022968"/>
    </source>
</evidence>
<dbReference type="Proteomes" id="UP000015104">
    <property type="component" value="Unassembled WGS sequence"/>
</dbReference>
<dbReference type="EnsemblMetazoa" id="tetur04g01840.1">
    <property type="protein sequence ID" value="tetur04g01840.1"/>
    <property type="gene ID" value="tetur04g01840"/>
</dbReference>
<evidence type="ECO:0000256" key="8">
    <source>
        <dbReference type="ARBA" id="ARBA00022989"/>
    </source>
</evidence>
<keyword evidence="9 12" id="KW-0333">Golgi apparatus</keyword>
<keyword evidence="7" id="KW-0735">Signal-anchor</keyword>
<dbReference type="EMBL" id="CAEY01001352">
    <property type="status" value="NOT_ANNOTATED_CDS"/>
    <property type="molecule type" value="Genomic_DNA"/>
</dbReference>
<comment type="similarity">
    <text evidence="3 12">Belongs to the glycosyltransferase 10 family.</text>
</comment>
<comment type="pathway">
    <text evidence="2">Protein modification; protein glycosylation.</text>
</comment>
<dbReference type="OrthoDB" id="427096at2759"/>
<evidence type="ECO:0000256" key="12">
    <source>
        <dbReference type="RuleBase" id="RU003832"/>
    </source>
</evidence>
<keyword evidence="5 12" id="KW-0808">Transferase</keyword>
<dbReference type="EC" id="2.4.1.-" evidence="12"/>
<keyword evidence="6 12" id="KW-0812">Transmembrane</keyword>
<dbReference type="KEGG" id="tut:107359761"/>
<dbReference type="InterPro" id="IPR038577">
    <property type="entry name" value="GT10-like_C_sf"/>
</dbReference>
<reference evidence="16" key="1">
    <citation type="submission" date="2011-08" db="EMBL/GenBank/DDBJ databases">
        <authorList>
            <person name="Rombauts S."/>
        </authorList>
    </citation>
    <scope>NUCLEOTIDE SEQUENCE</scope>
    <source>
        <strain evidence="16">London</strain>
    </source>
</reference>
<dbReference type="PANTHER" id="PTHR48438:SF1">
    <property type="entry name" value="ALPHA-(1,3)-FUCOSYLTRANSFERASE C-RELATED"/>
    <property type="match status" value="1"/>
</dbReference>
<evidence type="ECO:0000256" key="1">
    <source>
        <dbReference type="ARBA" id="ARBA00004447"/>
    </source>
</evidence>
<dbReference type="GO" id="GO:0032580">
    <property type="term" value="C:Golgi cisterna membrane"/>
    <property type="evidence" value="ECO:0007669"/>
    <property type="project" value="UniProtKB-SubCell"/>
</dbReference>
<evidence type="ECO:0000259" key="13">
    <source>
        <dbReference type="Pfam" id="PF00852"/>
    </source>
</evidence>
<dbReference type="AlphaFoldDB" id="T1K1L7"/>
<evidence type="ECO:0000256" key="3">
    <source>
        <dbReference type="ARBA" id="ARBA00008919"/>
    </source>
</evidence>
<gene>
    <name evidence="15" type="primary">107359761</name>
</gene>
<evidence type="ECO:0000256" key="11">
    <source>
        <dbReference type="ARBA" id="ARBA00023180"/>
    </source>
</evidence>
<dbReference type="FunFam" id="3.40.50.11660:FF:000006">
    <property type="entry name" value="Alpha-(1,3)-fucosyltransferase C"/>
    <property type="match status" value="1"/>
</dbReference>
<evidence type="ECO:0000313" key="15">
    <source>
        <dbReference type="EnsemblMetazoa" id="tetur04g01840.1"/>
    </source>
</evidence>
<dbReference type="GO" id="GO:0008417">
    <property type="term" value="F:fucosyltransferase activity"/>
    <property type="evidence" value="ECO:0007669"/>
    <property type="project" value="InterPro"/>
</dbReference>
<dbReference type="Gene3D" id="3.40.50.11660">
    <property type="entry name" value="Glycosyl transferase family 10, C-terminal domain"/>
    <property type="match status" value="1"/>
</dbReference>
<dbReference type="InterPro" id="IPR055270">
    <property type="entry name" value="Glyco_tran_10_C"/>
</dbReference>
<accession>T1K1L7</accession>
<evidence type="ECO:0000256" key="6">
    <source>
        <dbReference type="ARBA" id="ARBA00022692"/>
    </source>
</evidence>
<proteinExistence type="inferred from homology"/>
<evidence type="ECO:0000256" key="2">
    <source>
        <dbReference type="ARBA" id="ARBA00004922"/>
    </source>
</evidence>
<evidence type="ECO:0000313" key="16">
    <source>
        <dbReference type="Proteomes" id="UP000015104"/>
    </source>
</evidence>
<feature type="domain" description="Fucosyltransferase N-terminal" evidence="14">
    <location>
        <begin position="88"/>
        <end position="193"/>
    </location>
</feature>
<dbReference type="InterPro" id="IPR031481">
    <property type="entry name" value="Glyco_tran_10_N"/>
</dbReference>
<evidence type="ECO:0000256" key="9">
    <source>
        <dbReference type="ARBA" id="ARBA00023034"/>
    </source>
</evidence>
<organism evidence="15 16">
    <name type="scientific">Tetranychus urticae</name>
    <name type="common">Two-spotted spider mite</name>
    <dbReference type="NCBI Taxonomy" id="32264"/>
    <lineage>
        <taxon>Eukaryota</taxon>
        <taxon>Metazoa</taxon>
        <taxon>Ecdysozoa</taxon>
        <taxon>Arthropoda</taxon>
        <taxon>Chelicerata</taxon>
        <taxon>Arachnida</taxon>
        <taxon>Acari</taxon>
        <taxon>Acariformes</taxon>
        <taxon>Trombidiformes</taxon>
        <taxon>Prostigmata</taxon>
        <taxon>Eleutherengona</taxon>
        <taxon>Raphignathae</taxon>
        <taxon>Tetranychoidea</taxon>
        <taxon>Tetranychidae</taxon>
        <taxon>Tetranychus</taxon>
    </lineage>
</organism>
<comment type="subcellular location">
    <subcellularLocation>
        <location evidence="1 12">Golgi apparatus</location>
        <location evidence="1 12">Golgi stack membrane</location>
        <topology evidence="1 12">Single-pass type II membrane protein</topology>
    </subcellularLocation>
</comment>
<feature type="transmembrane region" description="Helical" evidence="12">
    <location>
        <begin position="18"/>
        <end position="35"/>
    </location>
</feature>
<dbReference type="SUPFAM" id="SSF53756">
    <property type="entry name" value="UDP-Glycosyltransferase/glycogen phosphorylase"/>
    <property type="match status" value="1"/>
</dbReference>
<evidence type="ECO:0000256" key="10">
    <source>
        <dbReference type="ARBA" id="ARBA00023136"/>
    </source>
</evidence>
<keyword evidence="4 12" id="KW-0328">Glycosyltransferase</keyword>
<evidence type="ECO:0000256" key="5">
    <source>
        <dbReference type="ARBA" id="ARBA00022679"/>
    </source>
</evidence>
<reference evidence="15" key="2">
    <citation type="submission" date="2015-06" db="UniProtKB">
        <authorList>
            <consortium name="EnsemblMetazoa"/>
        </authorList>
    </citation>
    <scope>IDENTIFICATION</scope>
</reference>